<proteinExistence type="inferred from homology"/>
<dbReference type="Pfam" id="PF00293">
    <property type="entry name" value="NUDIX"/>
    <property type="match status" value="1"/>
</dbReference>
<accession>A0ABM1EY44</accession>
<dbReference type="PANTHER" id="PTHR11839">
    <property type="entry name" value="UDP/ADP-SUGAR PYROPHOSPHATASE"/>
    <property type="match status" value="1"/>
</dbReference>
<dbReference type="InterPro" id="IPR015797">
    <property type="entry name" value="NUDIX_hydrolase-like_dom_sf"/>
</dbReference>
<gene>
    <name evidence="5" type="primary">LOC106816984</name>
</gene>
<dbReference type="InterPro" id="IPR000086">
    <property type="entry name" value="NUDIX_hydrolase_dom"/>
</dbReference>
<dbReference type="SUPFAM" id="SSF55811">
    <property type="entry name" value="Nudix"/>
    <property type="match status" value="1"/>
</dbReference>
<evidence type="ECO:0000313" key="4">
    <source>
        <dbReference type="Proteomes" id="UP000695022"/>
    </source>
</evidence>
<evidence type="ECO:0000313" key="5">
    <source>
        <dbReference type="RefSeq" id="XP_014677115.1"/>
    </source>
</evidence>
<comment type="similarity">
    <text evidence="2">Belongs to the Nudix hydrolase family.</text>
</comment>
<evidence type="ECO:0000259" key="3">
    <source>
        <dbReference type="PROSITE" id="PS51462"/>
    </source>
</evidence>
<name>A0ABM1EY44_PRICU</name>
<keyword evidence="1 2" id="KW-0378">Hydrolase</keyword>
<dbReference type="PRINTS" id="PR00502">
    <property type="entry name" value="NUDIXFAMILY"/>
</dbReference>
<evidence type="ECO:0000256" key="2">
    <source>
        <dbReference type="RuleBase" id="RU003476"/>
    </source>
</evidence>
<dbReference type="PROSITE" id="PS00893">
    <property type="entry name" value="NUDIX_BOX"/>
    <property type="match status" value="1"/>
</dbReference>
<reference evidence="5" key="1">
    <citation type="submission" date="2025-08" db="UniProtKB">
        <authorList>
            <consortium name="RefSeq"/>
        </authorList>
    </citation>
    <scope>IDENTIFICATION</scope>
</reference>
<dbReference type="Proteomes" id="UP000695022">
    <property type="component" value="Unplaced"/>
</dbReference>
<dbReference type="Gene3D" id="3.90.79.10">
    <property type="entry name" value="Nucleoside Triphosphate Pyrophosphohydrolase"/>
    <property type="match status" value="1"/>
</dbReference>
<organism evidence="4 5">
    <name type="scientific">Priapulus caudatus</name>
    <name type="common">Priapulid worm</name>
    <dbReference type="NCBI Taxonomy" id="37621"/>
    <lineage>
        <taxon>Eukaryota</taxon>
        <taxon>Metazoa</taxon>
        <taxon>Ecdysozoa</taxon>
        <taxon>Scalidophora</taxon>
        <taxon>Priapulida</taxon>
        <taxon>Priapulimorpha</taxon>
        <taxon>Priapulimorphida</taxon>
        <taxon>Priapulidae</taxon>
        <taxon>Priapulus</taxon>
    </lineage>
</organism>
<keyword evidence="4" id="KW-1185">Reference proteome</keyword>
<dbReference type="GeneID" id="106816984"/>
<dbReference type="CDD" id="cd18888">
    <property type="entry name" value="NUDIX_ADPRase_Nudt5"/>
    <property type="match status" value="1"/>
</dbReference>
<sequence>MASEVPPSTRVISKDVIGSRKWLELSEITYKDEENKERSWEMVARKTRKRTMPGDGVAVIATLRKTLHLDILVLVRQYRPPLDRFTVEFPSGLVDDGETLEEAAVRELREETGYVGTVKHQGPVTCLDAGVSNCTEALISIEIDGDKPENHHPQQMTDDGEFVELLHVQVSELLTRLNEFSGQGDVIDAKLYAYAVGISQRTHVAHARV</sequence>
<feature type="domain" description="Nudix hydrolase" evidence="3">
    <location>
        <begin position="52"/>
        <end position="190"/>
    </location>
</feature>
<protein>
    <submittedName>
        <fullName evidence="5">ADP-sugar pyrophosphatase-like</fullName>
    </submittedName>
</protein>
<dbReference type="PANTHER" id="PTHR11839:SF1">
    <property type="entry name" value="ADP-SUGAR PYROPHOSPHATASE"/>
    <property type="match status" value="1"/>
</dbReference>
<dbReference type="InterPro" id="IPR020476">
    <property type="entry name" value="Nudix_hydrolase"/>
</dbReference>
<dbReference type="RefSeq" id="XP_014677115.1">
    <property type="nucleotide sequence ID" value="XM_014821629.1"/>
</dbReference>
<evidence type="ECO:0000256" key="1">
    <source>
        <dbReference type="ARBA" id="ARBA00022801"/>
    </source>
</evidence>
<dbReference type="PROSITE" id="PS51462">
    <property type="entry name" value="NUDIX"/>
    <property type="match status" value="1"/>
</dbReference>
<dbReference type="InterPro" id="IPR020084">
    <property type="entry name" value="NUDIX_hydrolase_CS"/>
</dbReference>